<keyword evidence="2" id="KW-0812">Transmembrane</keyword>
<dbReference type="EMBL" id="JBBBZM010000072">
    <property type="protein sequence ID" value="KAL0635310.1"/>
    <property type="molecule type" value="Genomic_DNA"/>
</dbReference>
<name>A0ABR3GHD2_9PEZI</name>
<organism evidence="4 5">
    <name type="scientific">Discina gigas</name>
    <dbReference type="NCBI Taxonomy" id="1032678"/>
    <lineage>
        <taxon>Eukaryota</taxon>
        <taxon>Fungi</taxon>
        <taxon>Dikarya</taxon>
        <taxon>Ascomycota</taxon>
        <taxon>Pezizomycotina</taxon>
        <taxon>Pezizomycetes</taxon>
        <taxon>Pezizales</taxon>
        <taxon>Discinaceae</taxon>
        <taxon>Discina</taxon>
    </lineage>
</organism>
<evidence type="ECO:0000313" key="4">
    <source>
        <dbReference type="EMBL" id="KAL0635310.1"/>
    </source>
</evidence>
<feature type="chain" id="PRO_5045831125" description="Extracellular membrane protein CFEM domain-containing protein" evidence="3">
    <location>
        <begin position="25"/>
        <end position="364"/>
    </location>
</feature>
<evidence type="ECO:0000256" key="3">
    <source>
        <dbReference type="SAM" id="SignalP"/>
    </source>
</evidence>
<evidence type="ECO:0000313" key="5">
    <source>
        <dbReference type="Proteomes" id="UP001447188"/>
    </source>
</evidence>
<evidence type="ECO:0008006" key="6">
    <source>
        <dbReference type="Google" id="ProtNLM"/>
    </source>
</evidence>
<feature type="compositionally biased region" description="Polar residues" evidence="1">
    <location>
        <begin position="198"/>
        <end position="209"/>
    </location>
</feature>
<feature type="region of interest" description="Disordered" evidence="1">
    <location>
        <begin position="196"/>
        <end position="228"/>
    </location>
</feature>
<proteinExistence type="predicted"/>
<accession>A0ABR3GHD2</accession>
<keyword evidence="2" id="KW-0472">Membrane</keyword>
<sequence>MIACRRSLLFRLGFLLLQLCLVKADPLKTLKKYSACISPCFETCDPDYDAACVCNLLNQDSDSVNATVTCISQYCDPEFAAEIFPDFGRECSIFLKTPIIYNGAAIQTLPIPTSSATVTPTSTYLLELTPTATAAVNTTSAAAPSSTQSGVVIPAQPSTQGVPRPLVAVYVLVPIVLVVILVAIFYIWRRKSQRKSFDNSTGWDSSQNPIIERPMNTRGGGDGDGDDDRRFTIRVVPRSISQAGTRTPSPLQVPPPARKPSIGRRAKDFARRLIDKELPGLPLNLSITTISEVSEVPKLPERDARTHRTTDSEDELRRVFREVRKGFRSQSTASSAVTSMDWSMVGGTSIAGASQAPGAKGPGS</sequence>
<keyword evidence="2" id="KW-1133">Transmembrane helix</keyword>
<feature type="transmembrane region" description="Helical" evidence="2">
    <location>
        <begin position="167"/>
        <end position="188"/>
    </location>
</feature>
<evidence type="ECO:0000256" key="2">
    <source>
        <dbReference type="SAM" id="Phobius"/>
    </source>
</evidence>
<dbReference type="Proteomes" id="UP001447188">
    <property type="component" value="Unassembled WGS sequence"/>
</dbReference>
<comment type="caution">
    <text evidence="4">The sequence shown here is derived from an EMBL/GenBank/DDBJ whole genome shotgun (WGS) entry which is preliminary data.</text>
</comment>
<keyword evidence="3" id="KW-0732">Signal</keyword>
<keyword evidence="5" id="KW-1185">Reference proteome</keyword>
<feature type="signal peptide" evidence="3">
    <location>
        <begin position="1"/>
        <end position="24"/>
    </location>
</feature>
<protein>
    <recommendedName>
        <fullName evidence="6">Extracellular membrane protein CFEM domain-containing protein</fullName>
    </recommendedName>
</protein>
<feature type="region of interest" description="Disordered" evidence="1">
    <location>
        <begin position="241"/>
        <end position="263"/>
    </location>
</feature>
<gene>
    <name evidence="4" type="ORF">Q9L58_005699</name>
</gene>
<reference evidence="4 5" key="1">
    <citation type="submission" date="2024-02" db="EMBL/GenBank/DDBJ databases">
        <title>Discinaceae phylogenomics.</title>
        <authorList>
            <person name="Dirks A.C."/>
            <person name="James T.Y."/>
        </authorList>
    </citation>
    <scope>NUCLEOTIDE SEQUENCE [LARGE SCALE GENOMIC DNA]</scope>
    <source>
        <strain evidence="4 5">ACD0624</strain>
    </source>
</reference>
<evidence type="ECO:0000256" key="1">
    <source>
        <dbReference type="SAM" id="MobiDB-lite"/>
    </source>
</evidence>
<feature type="compositionally biased region" description="Polar residues" evidence="1">
    <location>
        <begin position="241"/>
        <end position="250"/>
    </location>
</feature>